<feature type="transmembrane region" description="Helical" evidence="3">
    <location>
        <begin position="342"/>
        <end position="362"/>
    </location>
</feature>
<comment type="caution">
    <text evidence="4">The sequence shown here is derived from an EMBL/GenBank/DDBJ whole genome shotgun (WGS) entry which is preliminary data.</text>
</comment>
<keyword evidence="5" id="KW-1185">Reference proteome</keyword>
<keyword evidence="1" id="KW-0677">Repeat</keyword>
<feature type="compositionally biased region" description="Polar residues" evidence="2">
    <location>
        <begin position="307"/>
        <end position="322"/>
    </location>
</feature>
<name>A0A9N8DVQ9_9STRA</name>
<dbReference type="Gene3D" id="3.80.10.10">
    <property type="entry name" value="Ribonuclease Inhibitor"/>
    <property type="match status" value="2"/>
</dbReference>
<organism evidence="4 5">
    <name type="scientific">Seminavis robusta</name>
    <dbReference type="NCBI Taxonomy" id="568900"/>
    <lineage>
        <taxon>Eukaryota</taxon>
        <taxon>Sar</taxon>
        <taxon>Stramenopiles</taxon>
        <taxon>Ochrophyta</taxon>
        <taxon>Bacillariophyta</taxon>
        <taxon>Bacillariophyceae</taxon>
        <taxon>Bacillariophycidae</taxon>
        <taxon>Naviculales</taxon>
        <taxon>Naviculaceae</taxon>
        <taxon>Seminavis</taxon>
    </lineage>
</organism>
<feature type="region of interest" description="Disordered" evidence="2">
    <location>
        <begin position="365"/>
        <end position="386"/>
    </location>
</feature>
<keyword evidence="3" id="KW-0472">Membrane</keyword>
<dbReference type="InterPro" id="IPR052592">
    <property type="entry name" value="LRR-RLK"/>
</dbReference>
<sequence>MSEDHRRTAHGHGNGNDNGRHDHDEFSDCDCNTIPPSELARMLREAEKQRQQEAGQSSATLGATLHASGVPQAQGEEALGTAAEKDTGRTQACDAAAGAATINDSDVEDQRQDANVLLHVAHSVGMVENPPSNKDAKELEMVDHYMYHQRHNEYPLRGAPRQLPHSKVDGQDDDDQKHVPTQLLKEDIMDANKAWISDMAARCSSVVGAIAVDGISTSMTDDNLSTQGSIQIGDRDGDGDDSSEQDSLNMCTSAVSFHPRRGTRPQREYDPEAPSADRQRPTGIDSQLVHATLVPEGADSNDRRHTNFQSAVPVSSATGNNSRRSKEDRQGMMMAFFECKRCWIWLAVLVVTAVIVTINVMAGKEASGRESSEGSNPQVFFSGSGGSNRSVDTSFNMGGMLDPCKDAAFCEHLPASTRQRIQEGPADSPQVQALQWMTQDPHLDEYPTWRQIQRYALATFYFATLGPQWTVSNHWLSYDVSECSWTTKMDFESLVNITADQAVQGMVQRFRDSGVHAGGIHWQDLIPHASGHHHRRQLQEGHQHHHHETPMLAATGRHHDFPNHTAAETHEGGSLVHPANHVTMDAVHHENLEGASEHHHHVSEEDHVHLQNYCDENGVYRRLWPYHNHLQGTLPPELFLLSKLQVLGLCSNPELGGRLNTELGLLSDLQFFFADFNSFTGRIPSEIGLLSSLRLLSMDIQPLITGSLPSELGKLTNLFYMSLSKYDNLRGVLPSTLGQLSDSLQVLDFTSTCLTGSLPSELGSLSRLQILRVTSNPVTGTIPVEYGSLGAGQLKLLNLRLNSLTGTIPPSLSKLSSMFYLALCDNALEGTIPRELYSGLSRLGELHLDSNLLTGTIATEIGLLGNSLRTLIVSETALTGTLPLELSRLHYLEYLNIRSTNIQGTLSHSFVSGWTPNLKGLAFSDTLITGTIPSDFCALSGFLDFTCSSQLCGCYCVCLI</sequence>
<dbReference type="AlphaFoldDB" id="A0A9N8DVQ9"/>
<feature type="compositionally biased region" description="Basic and acidic residues" evidence="2">
    <location>
        <begin position="41"/>
        <end position="51"/>
    </location>
</feature>
<dbReference type="OrthoDB" id="10252328at2759"/>
<keyword evidence="3" id="KW-1133">Transmembrane helix</keyword>
<dbReference type="GO" id="GO:0016301">
    <property type="term" value="F:kinase activity"/>
    <property type="evidence" value="ECO:0007669"/>
    <property type="project" value="UniProtKB-KW"/>
</dbReference>
<evidence type="ECO:0000313" key="5">
    <source>
        <dbReference type="Proteomes" id="UP001153069"/>
    </source>
</evidence>
<gene>
    <name evidence="4" type="ORF">SEMRO_318_G115910.1</name>
</gene>
<evidence type="ECO:0000256" key="1">
    <source>
        <dbReference type="ARBA" id="ARBA00022737"/>
    </source>
</evidence>
<evidence type="ECO:0000256" key="3">
    <source>
        <dbReference type="SAM" id="Phobius"/>
    </source>
</evidence>
<dbReference type="Proteomes" id="UP001153069">
    <property type="component" value="Unassembled WGS sequence"/>
</dbReference>
<accession>A0A9N8DVQ9</accession>
<keyword evidence="3" id="KW-0812">Transmembrane</keyword>
<dbReference type="PANTHER" id="PTHR48054">
    <property type="entry name" value="RECEPTOR KINASE-LIKE PROTEIN XA21"/>
    <property type="match status" value="1"/>
</dbReference>
<dbReference type="Pfam" id="PF00560">
    <property type="entry name" value="LRR_1"/>
    <property type="match status" value="2"/>
</dbReference>
<feature type="compositionally biased region" description="Basic and acidic residues" evidence="2">
    <location>
        <begin position="265"/>
        <end position="280"/>
    </location>
</feature>
<evidence type="ECO:0000256" key="2">
    <source>
        <dbReference type="SAM" id="MobiDB-lite"/>
    </source>
</evidence>
<feature type="compositionally biased region" description="Polar residues" evidence="2">
    <location>
        <begin position="52"/>
        <end position="61"/>
    </location>
</feature>
<feature type="region of interest" description="Disordered" evidence="2">
    <location>
        <begin position="297"/>
        <end position="326"/>
    </location>
</feature>
<evidence type="ECO:0000313" key="4">
    <source>
        <dbReference type="EMBL" id="CAB9507721.1"/>
    </source>
</evidence>
<keyword evidence="4" id="KW-0808">Transferase</keyword>
<dbReference type="InterPro" id="IPR032675">
    <property type="entry name" value="LRR_dom_sf"/>
</dbReference>
<feature type="region of interest" description="Disordered" evidence="2">
    <location>
        <begin position="218"/>
        <end position="283"/>
    </location>
</feature>
<feature type="region of interest" description="Disordered" evidence="2">
    <location>
        <begin position="1"/>
        <end position="73"/>
    </location>
</feature>
<dbReference type="FunFam" id="3.80.10.10:FF:000383">
    <property type="entry name" value="Leucine-rich repeat receptor protein kinase EMS1"/>
    <property type="match status" value="1"/>
</dbReference>
<dbReference type="InterPro" id="IPR001611">
    <property type="entry name" value="Leu-rich_rpt"/>
</dbReference>
<feature type="region of interest" description="Disordered" evidence="2">
    <location>
        <begin position="156"/>
        <end position="177"/>
    </location>
</feature>
<proteinExistence type="predicted"/>
<dbReference type="PANTHER" id="PTHR48054:SF94">
    <property type="entry name" value="LEUCINE-RICH REPEAT RECEPTOR-LIKE PROTEIN FASCIATED EAR2"/>
    <property type="match status" value="1"/>
</dbReference>
<keyword evidence="4" id="KW-0418">Kinase</keyword>
<protein>
    <submittedName>
        <fullName evidence="4">LRR receptor-like serine threonine-protein kinase</fullName>
    </submittedName>
</protein>
<feature type="compositionally biased region" description="Polar residues" evidence="2">
    <location>
        <begin position="373"/>
        <end position="386"/>
    </location>
</feature>
<dbReference type="SUPFAM" id="SSF52058">
    <property type="entry name" value="L domain-like"/>
    <property type="match status" value="1"/>
</dbReference>
<keyword evidence="4" id="KW-0675">Receptor</keyword>
<reference evidence="4" key="1">
    <citation type="submission" date="2020-06" db="EMBL/GenBank/DDBJ databases">
        <authorList>
            <consortium name="Plant Systems Biology data submission"/>
        </authorList>
    </citation>
    <scope>NUCLEOTIDE SEQUENCE</scope>
    <source>
        <strain evidence="4">D6</strain>
    </source>
</reference>
<feature type="compositionally biased region" description="Basic and acidic residues" evidence="2">
    <location>
        <begin position="166"/>
        <end position="177"/>
    </location>
</feature>
<dbReference type="EMBL" id="CAICTM010000317">
    <property type="protein sequence ID" value="CAB9507721.1"/>
    <property type="molecule type" value="Genomic_DNA"/>
</dbReference>